<gene>
    <name evidence="2" type="primary">72</name>
    <name evidence="2" type="ORF">Jasper_72</name>
</gene>
<evidence type="ECO:0000313" key="3">
    <source>
        <dbReference type="Proteomes" id="UP000001210"/>
    </source>
</evidence>
<organism evidence="2 3">
    <name type="scientific">Mycobacterium phage Jasper</name>
    <dbReference type="NCBI Taxonomy" id="2914014"/>
    <lineage>
        <taxon>Viruses</taxon>
        <taxon>Duplodnaviria</taxon>
        <taxon>Heunggongvirae</taxon>
        <taxon>Uroviricota</taxon>
        <taxon>Caudoviricetes</taxon>
        <taxon>Fromanvirus</taxon>
        <taxon>Fromanvirus jasper</taxon>
    </lineage>
</organism>
<reference evidence="2 3" key="1">
    <citation type="submission" date="2008-05" db="EMBL/GenBank/DDBJ databases">
        <authorList>
            <person name="Bonnell L."/>
            <person name="Offner S."/>
            <person name="Houtz J.M."/>
            <person name="Pedulla M.L."/>
            <person name="Weber R.J."/>
            <person name="Chambers R.A."/>
            <person name="Jacobs-Sera D."/>
            <person name="Hendrix R.W."/>
            <person name="Hatfull G.F."/>
        </authorList>
    </citation>
    <scope>NUCLEOTIDE SEQUENCE [LARGE SCALE GENOMIC DNA]</scope>
</reference>
<dbReference type="RefSeq" id="YP_001994619.1">
    <property type="nucleotide sequence ID" value="NC_011020.1"/>
</dbReference>
<dbReference type="EMBL" id="EU744251">
    <property type="protein sequence ID" value="ACE80087.1"/>
    <property type="molecule type" value="Genomic_DNA"/>
</dbReference>
<accession>B3VGW0</accession>
<keyword evidence="1" id="KW-0472">Membrane</keyword>
<evidence type="ECO:0000256" key="1">
    <source>
        <dbReference type="SAM" id="Phobius"/>
    </source>
</evidence>
<proteinExistence type="predicted"/>
<keyword evidence="1" id="KW-0812">Transmembrane</keyword>
<dbReference type="KEGG" id="vg:6417376"/>
<protein>
    <recommendedName>
        <fullName evidence="4">Superinfection immunity protein</fullName>
    </recommendedName>
</protein>
<keyword evidence="3" id="KW-1185">Reference proteome</keyword>
<feature type="transmembrane region" description="Helical" evidence="1">
    <location>
        <begin position="84"/>
        <end position="103"/>
    </location>
</feature>
<keyword evidence="1" id="KW-1133">Transmembrane helix</keyword>
<sequence length="108" mass="11726">MSNIWDQPAYQPGYYPQADAAARAAKRKGRIEGWLALGAIVALIVLMSISPSHALLVVFGAAYFVPTIVAYYRKASLKQPVAVINVFLGWTFIGWVVALAMAVKDSRG</sequence>
<feature type="transmembrane region" description="Helical" evidence="1">
    <location>
        <begin position="55"/>
        <end position="72"/>
    </location>
</feature>
<feature type="transmembrane region" description="Helical" evidence="1">
    <location>
        <begin position="31"/>
        <end position="49"/>
    </location>
</feature>
<dbReference type="Pfam" id="PF14373">
    <property type="entry name" value="Imm_superinfect"/>
    <property type="match status" value="1"/>
</dbReference>
<evidence type="ECO:0008006" key="4">
    <source>
        <dbReference type="Google" id="ProtNLM"/>
    </source>
</evidence>
<name>B3VGW0_9CAUD</name>
<dbReference type="Proteomes" id="UP000001210">
    <property type="component" value="Segment"/>
</dbReference>
<dbReference type="GeneID" id="6417376"/>
<dbReference type="InterPro" id="IPR016410">
    <property type="entry name" value="Phage_imm"/>
</dbReference>
<evidence type="ECO:0000313" key="2">
    <source>
        <dbReference type="EMBL" id="ACE80087.1"/>
    </source>
</evidence>